<keyword evidence="1" id="KW-0805">Transcription regulation</keyword>
<keyword evidence="2" id="KW-0238">DNA-binding</keyword>
<name>A0A2U2HHS5_9BURK</name>
<accession>A0A2U2HHS5</accession>
<reference evidence="5 6" key="1">
    <citation type="submission" date="2018-04" db="EMBL/GenBank/DDBJ databases">
        <title>Massilia violaceinigra sp. nov., a novel purple-pigmented bacterium isolated from Tianshan glacier, Xinjiang, China.</title>
        <authorList>
            <person name="Wang H."/>
        </authorList>
    </citation>
    <scope>NUCLEOTIDE SEQUENCE [LARGE SCALE GENOMIC DNA]</scope>
    <source>
        <strain evidence="5 6">B448-2</strain>
    </source>
</reference>
<evidence type="ECO:0000256" key="3">
    <source>
        <dbReference type="ARBA" id="ARBA00023163"/>
    </source>
</evidence>
<evidence type="ECO:0000256" key="1">
    <source>
        <dbReference type="ARBA" id="ARBA00023015"/>
    </source>
</evidence>
<dbReference type="AlphaFoldDB" id="A0A2U2HHS5"/>
<feature type="domain" description="HTH araC/xylS-type" evidence="4">
    <location>
        <begin position="32"/>
        <end position="109"/>
    </location>
</feature>
<dbReference type="PROSITE" id="PS01124">
    <property type="entry name" value="HTH_ARAC_FAMILY_2"/>
    <property type="match status" value="1"/>
</dbReference>
<evidence type="ECO:0000256" key="2">
    <source>
        <dbReference type="ARBA" id="ARBA00023125"/>
    </source>
</evidence>
<sequence>MAGPTPRNWRARWRAALFAQRGVGQPLRYWQEQAGVSPEHLARSCRRHYGDSPSGLLVRARLEWACDQLRRDDVRVVDLAYDAGFDNLSYFYRCFRGAYGCTPLDWLARERAGAVPF</sequence>
<organism evidence="5 6">
    <name type="scientific">Massilia glaciei</name>
    <dbReference type="NCBI Taxonomy" id="1524097"/>
    <lineage>
        <taxon>Bacteria</taxon>
        <taxon>Pseudomonadati</taxon>
        <taxon>Pseudomonadota</taxon>
        <taxon>Betaproteobacteria</taxon>
        <taxon>Burkholderiales</taxon>
        <taxon>Oxalobacteraceae</taxon>
        <taxon>Telluria group</taxon>
        <taxon>Massilia</taxon>
    </lineage>
</organism>
<dbReference type="OrthoDB" id="8584243at2"/>
<dbReference type="EMBL" id="PXWF02000254">
    <property type="protein sequence ID" value="PWF45435.1"/>
    <property type="molecule type" value="Genomic_DNA"/>
</dbReference>
<dbReference type="InterPro" id="IPR018060">
    <property type="entry name" value="HTH_AraC"/>
</dbReference>
<dbReference type="PANTHER" id="PTHR46796">
    <property type="entry name" value="HTH-TYPE TRANSCRIPTIONAL ACTIVATOR RHAS-RELATED"/>
    <property type="match status" value="1"/>
</dbReference>
<dbReference type="Proteomes" id="UP000241421">
    <property type="component" value="Unassembled WGS sequence"/>
</dbReference>
<dbReference type="SUPFAM" id="SSF46689">
    <property type="entry name" value="Homeodomain-like"/>
    <property type="match status" value="1"/>
</dbReference>
<dbReference type="InterPro" id="IPR050204">
    <property type="entry name" value="AraC_XylS_family_regulators"/>
</dbReference>
<proteinExistence type="predicted"/>
<gene>
    <name evidence="5" type="ORF">C7C56_017660</name>
</gene>
<dbReference type="SMART" id="SM00342">
    <property type="entry name" value="HTH_ARAC"/>
    <property type="match status" value="1"/>
</dbReference>
<dbReference type="GO" id="GO:0003700">
    <property type="term" value="F:DNA-binding transcription factor activity"/>
    <property type="evidence" value="ECO:0007669"/>
    <property type="project" value="InterPro"/>
</dbReference>
<evidence type="ECO:0000313" key="6">
    <source>
        <dbReference type="Proteomes" id="UP000241421"/>
    </source>
</evidence>
<keyword evidence="6" id="KW-1185">Reference proteome</keyword>
<dbReference type="Gene3D" id="1.10.10.60">
    <property type="entry name" value="Homeodomain-like"/>
    <property type="match status" value="1"/>
</dbReference>
<evidence type="ECO:0000313" key="5">
    <source>
        <dbReference type="EMBL" id="PWF45435.1"/>
    </source>
</evidence>
<comment type="caution">
    <text evidence="5">The sequence shown here is derived from an EMBL/GenBank/DDBJ whole genome shotgun (WGS) entry which is preliminary data.</text>
</comment>
<dbReference type="RefSeq" id="WP_106758685.1">
    <property type="nucleotide sequence ID" value="NZ_PXWF02000254.1"/>
</dbReference>
<dbReference type="Pfam" id="PF12833">
    <property type="entry name" value="HTH_18"/>
    <property type="match status" value="1"/>
</dbReference>
<dbReference type="InterPro" id="IPR009057">
    <property type="entry name" value="Homeodomain-like_sf"/>
</dbReference>
<evidence type="ECO:0000259" key="4">
    <source>
        <dbReference type="PROSITE" id="PS01124"/>
    </source>
</evidence>
<protein>
    <submittedName>
        <fullName evidence="5">AraC family transcriptional regulator</fullName>
    </submittedName>
</protein>
<dbReference type="GO" id="GO:0043565">
    <property type="term" value="F:sequence-specific DNA binding"/>
    <property type="evidence" value="ECO:0007669"/>
    <property type="project" value="InterPro"/>
</dbReference>
<keyword evidence="3" id="KW-0804">Transcription</keyword>